<dbReference type="AlphaFoldDB" id="A0A7X6RP74"/>
<sequence length="135" mass="14542">MTTPLDDAALTAFLEGQEASWLAEQLMLVADEDPITRIRLTAAAGSESAVDEARAAVLARVVDHLPQESAQSPDDGDALHRALDLLDDLADYGFEDESADIADEAREIYLGRHGEDDSDHLARLHAAADGEDDED</sequence>
<evidence type="ECO:0000313" key="1">
    <source>
        <dbReference type="EMBL" id="NKY96866.1"/>
    </source>
</evidence>
<proteinExistence type="predicted"/>
<dbReference type="RefSeq" id="WP_061082111.1">
    <property type="nucleotide sequence ID" value="NZ_JAAXPG010000003.1"/>
</dbReference>
<dbReference type="EMBL" id="JAAXPG010000003">
    <property type="protein sequence ID" value="NKY96866.1"/>
    <property type="molecule type" value="Genomic_DNA"/>
</dbReference>
<protein>
    <submittedName>
        <fullName evidence="1">Uncharacterized protein</fullName>
    </submittedName>
</protein>
<keyword evidence="2" id="KW-1185">Reference proteome</keyword>
<accession>A0A7X6RP74</accession>
<evidence type="ECO:0000313" key="2">
    <source>
        <dbReference type="Proteomes" id="UP000553209"/>
    </source>
</evidence>
<organism evidence="1 2">
    <name type="scientific">Nocardiopsis alborubida</name>
    <dbReference type="NCBI Taxonomy" id="146802"/>
    <lineage>
        <taxon>Bacteria</taxon>
        <taxon>Bacillati</taxon>
        <taxon>Actinomycetota</taxon>
        <taxon>Actinomycetes</taxon>
        <taxon>Streptosporangiales</taxon>
        <taxon>Nocardiopsidaceae</taxon>
        <taxon>Nocardiopsis</taxon>
    </lineage>
</organism>
<comment type="caution">
    <text evidence="1">The sequence shown here is derived from an EMBL/GenBank/DDBJ whole genome shotgun (WGS) entry which is preliminary data.</text>
</comment>
<gene>
    <name evidence="1" type="ORF">HGB44_04120</name>
</gene>
<name>A0A7X6RP74_9ACTN</name>
<reference evidence="1 2" key="1">
    <citation type="submission" date="2020-04" db="EMBL/GenBank/DDBJ databases">
        <title>MicrobeNet Type strains.</title>
        <authorList>
            <person name="Nicholson A.C."/>
        </authorList>
    </citation>
    <scope>NUCLEOTIDE SEQUENCE [LARGE SCALE GENOMIC DNA]</scope>
    <source>
        <strain evidence="1 2">ATCC 23612</strain>
    </source>
</reference>
<dbReference type="Proteomes" id="UP000553209">
    <property type="component" value="Unassembled WGS sequence"/>
</dbReference>